<dbReference type="Proteomes" id="UP000278222">
    <property type="component" value="Unassembled WGS sequence"/>
</dbReference>
<dbReference type="InterPro" id="IPR004370">
    <property type="entry name" value="4-OT-like_dom"/>
</dbReference>
<comment type="caution">
    <text evidence="4">The sequence shown here is derived from an EMBL/GenBank/DDBJ whole genome shotgun (WGS) entry which is preliminary data.</text>
</comment>
<dbReference type="OrthoDB" id="8098375at2"/>
<dbReference type="EMBL" id="RJKX01000015">
    <property type="protein sequence ID" value="ROP83982.1"/>
    <property type="molecule type" value="Genomic_DNA"/>
</dbReference>
<dbReference type="GO" id="GO:0016853">
    <property type="term" value="F:isomerase activity"/>
    <property type="evidence" value="ECO:0007669"/>
    <property type="project" value="UniProtKB-KW"/>
</dbReference>
<accession>A0A3N1KWY0</accession>
<evidence type="ECO:0000259" key="3">
    <source>
        <dbReference type="Pfam" id="PF01361"/>
    </source>
</evidence>
<gene>
    <name evidence="4" type="ORF">EDC65_3327</name>
</gene>
<dbReference type="InterPro" id="IPR014347">
    <property type="entry name" value="Tautomerase/MIF_sf"/>
</dbReference>
<keyword evidence="5" id="KW-1185">Reference proteome</keyword>
<evidence type="ECO:0000256" key="1">
    <source>
        <dbReference type="ARBA" id="ARBA00006723"/>
    </source>
</evidence>
<organism evidence="4 5">
    <name type="scientific">Stella humosa</name>
    <dbReference type="NCBI Taxonomy" id="94"/>
    <lineage>
        <taxon>Bacteria</taxon>
        <taxon>Pseudomonadati</taxon>
        <taxon>Pseudomonadota</taxon>
        <taxon>Alphaproteobacteria</taxon>
        <taxon>Rhodospirillales</taxon>
        <taxon>Stellaceae</taxon>
        <taxon>Stella</taxon>
    </lineage>
</organism>
<evidence type="ECO:0000256" key="2">
    <source>
        <dbReference type="ARBA" id="ARBA00023235"/>
    </source>
</evidence>
<comment type="similarity">
    <text evidence="1">Belongs to the 4-oxalocrotonate tautomerase family.</text>
</comment>
<dbReference type="Pfam" id="PF01361">
    <property type="entry name" value="Tautomerase"/>
    <property type="match status" value="1"/>
</dbReference>
<dbReference type="SUPFAM" id="SSF55331">
    <property type="entry name" value="Tautomerase/MIF"/>
    <property type="match status" value="1"/>
</dbReference>
<proteinExistence type="inferred from homology"/>
<reference evidence="4 5" key="1">
    <citation type="submission" date="2018-11" db="EMBL/GenBank/DDBJ databases">
        <title>Genomic Encyclopedia of Type Strains, Phase IV (KMG-IV): sequencing the most valuable type-strain genomes for metagenomic binning, comparative biology and taxonomic classification.</title>
        <authorList>
            <person name="Goeker M."/>
        </authorList>
    </citation>
    <scope>NUCLEOTIDE SEQUENCE [LARGE SCALE GENOMIC DNA]</scope>
    <source>
        <strain evidence="4 5">DSM 5900</strain>
    </source>
</reference>
<name>A0A3N1KWY0_9PROT</name>
<keyword evidence="2" id="KW-0413">Isomerase</keyword>
<protein>
    <submittedName>
        <fullName evidence="4">4-oxalocrotonate tautomerase</fullName>
    </submittedName>
</protein>
<dbReference type="Gene3D" id="3.30.429.10">
    <property type="entry name" value="Macrophage Migration Inhibitory Factor"/>
    <property type="match status" value="1"/>
</dbReference>
<evidence type="ECO:0000313" key="5">
    <source>
        <dbReference type="Proteomes" id="UP000278222"/>
    </source>
</evidence>
<dbReference type="PANTHER" id="PTHR35530:SF1">
    <property type="entry name" value="2-HYDROXYMUCONATE TAUTOMERASE"/>
    <property type="match status" value="1"/>
</dbReference>
<sequence length="66" mass="7402">MPFVNVRLVAGPDQAKKDEMARKIADAIHTVNGSAKESVWVVFEEVAAEDWYLGERSVAEIRKSKK</sequence>
<dbReference type="RefSeq" id="WP_123691523.1">
    <property type="nucleotide sequence ID" value="NZ_AP019700.1"/>
</dbReference>
<dbReference type="AlphaFoldDB" id="A0A3N1KWY0"/>
<feature type="domain" description="4-oxalocrotonate tautomerase-like" evidence="3">
    <location>
        <begin position="2"/>
        <end position="59"/>
    </location>
</feature>
<evidence type="ECO:0000313" key="4">
    <source>
        <dbReference type="EMBL" id="ROP83982.1"/>
    </source>
</evidence>
<dbReference type="PANTHER" id="PTHR35530">
    <property type="entry name" value="TAUTOMERASE-RELATED"/>
    <property type="match status" value="1"/>
</dbReference>